<evidence type="ECO:0000256" key="1">
    <source>
        <dbReference type="SAM" id="Phobius"/>
    </source>
</evidence>
<dbReference type="EMBL" id="JAUJRV010000002">
    <property type="protein sequence ID" value="MDN7794380.1"/>
    <property type="molecule type" value="Genomic_DNA"/>
</dbReference>
<protein>
    <submittedName>
        <fullName evidence="2">Uncharacterized protein</fullName>
    </submittedName>
</protein>
<keyword evidence="1" id="KW-1133">Transmembrane helix</keyword>
<name>A0AAW7SW57_BURVI</name>
<gene>
    <name evidence="2" type="ORF">QZM33_05315</name>
</gene>
<sequence>MELPRHFRPRRDRAGKQAGTTDDQRLMIVFVVMVFVMTMARASARAMLPWDFKTGEIREISAIVRVYTKPVARTTANRA</sequence>
<dbReference type="AlphaFoldDB" id="A0AAW7SW57"/>
<evidence type="ECO:0000313" key="2">
    <source>
        <dbReference type="EMBL" id="MDN7794380.1"/>
    </source>
</evidence>
<keyword evidence="1" id="KW-0812">Transmembrane</keyword>
<comment type="caution">
    <text evidence="2">The sequence shown here is derived from an EMBL/GenBank/DDBJ whole genome shotgun (WGS) entry which is preliminary data.</text>
</comment>
<keyword evidence="1" id="KW-0472">Membrane</keyword>
<organism evidence="2 3">
    <name type="scientific">Burkholderia vietnamiensis</name>
    <dbReference type="NCBI Taxonomy" id="60552"/>
    <lineage>
        <taxon>Bacteria</taxon>
        <taxon>Pseudomonadati</taxon>
        <taxon>Pseudomonadota</taxon>
        <taxon>Betaproteobacteria</taxon>
        <taxon>Burkholderiales</taxon>
        <taxon>Burkholderiaceae</taxon>
        <taxon>Burkholderia</taxon>
        <taxon>Burkholderia cepacia complex</taxon>
    </lineage>
</organism>
<accession>A0AAW7SW57</accession>
<feature type="transmembrane region" description="Helical" evidence="1">
    <location>
        <begin position="26"/>
        <end position="44"/>
    </location>
</feature>
<reference evidence="2" key="1">
    <citation type="submission" date="2023-07" db="EMBL/GenBank/DDBJ databases">
        <title>A collection of bacterial strains from the Burkholderia cepacia Research Laboratory and Repository.</title>
        <authorList>
            <person name="Lipuma J."/>
            <person name="Spilker T."/>
            <person name="Caverly L."/>
        </authorList>
    </citation>
    <scope>NUCLEOTIDE SEQUENCE</scope>
    <source>
        <strain evidence="2">AU44268</strain>
    </source>
</reference>
<dbReference type="Proteomes" id="UP001171620">
    <property type="component" value="Unassembled WGS sequence"/>
</dbReference>
<proteinExistence type="predicted"/>
<evidence type="ECO:0000313" key="3">
    <source>
        <dbReference type="Proteomes" id="UP001171620"/>
    </source>
</evidence>